<evidence type="ECO:0000313" key="1">
    <source>
        <dbReference type="EMBL" id="JAH48080.1"/>
    </source>
</evidence>
<dbReference type="EMBL" id="GBXM01060497">
    <property type="protein sequence ID" value="JAH48080.1"/>
    <property type="molecule type" value="Transcribed_RNA"/>
</dbReference>
<proteinExistence type="predicted"/>
<protein>
    <submittedName>
        <fullName evidence="1">Uncharacterized protein</fullName>
    </submittedName>
</protein>
<organism evidence="1">
    <name type="scientific">Anguilla anguilla</name>
    <name type="common">European freshwater eel</name>
    <name type="synonym">Muraena anguilla</name>
    <dbReference type="NCBI Taxonomy" id="7936"/>
    <lineage>
        <taxon>Eukaryota</taxon>
        <taxon>Metazoa</taxon>
        <taxon>Chordata</taxon>
        <taxon>Craniata</taxon>
        <taxon>Vertebrata</taxon>
        <taxon>Euteleostomi</taxon>
        <taxon>Actinopterygii</taxon>
        <taxon>Neopterygii</taxon>
        <taxon>Teleostei</taxon>
        <taxon>Anguilliformes</taxon>
        <taxon>Anguillidae</taxon>
        <taxon>Anguilla</taxon>
    </lineage>
</organism>
<reference evidence="1" key="1">
    <citation type="submission" date="2014-11" db="EMBL/GenBank/DDBJ databases">
        <authorList>
            <person name="Amaro Gonzalez C."/>
        </authorList>
    </citation>
    <scope>NUCLEOTIDE SEQUENCE</scope>
</reference>
<accession>A0A0E9T513</accession>
<dbReference type="AlphaFoldDB" id="A0A0E9T513"/>
<reference evidence="1" key="2">
    <citation type="journal article" date="2015" name="Fish Shellfish Immunol.">
        <title>Early steps in the European eel (Anguilla anguilla)-Vibrio vulnificus interaction in the gills: Role of the RtxA13 toxin.</title>
        <authorList>
            <person name="Callol A."/>
            <person name="Pajuelo D."/>
            <person name="Ebbesson L."/>
            <person name="Teles M."/>
            <person name="MacKenzie S."/>
            <person name="Amaro C."/>
        </authorList>
    </citation>
    <scope>NUCLEOTIDE SEQUENCE</scope>
</reference>
<sequence>MFKMGAGLMYREAVAIAITTQRKQMTHHSLFYFLLANVTTKSTHSDSQTNHRDIRISA</sequence>
<name>A0A0E9T513_ANGAN</name>